<feature type="non-terminal residue" evidence="2">
    <location>
        <position position="1505"/>
    </location>
</feature>
<dbReference type="EMBL" id="OC915396">
    <property type="protein sequence ID" value="CAD7640251.1"/>
    <property type="molecule type" value="Genomic_DNA"/>
</dbReference>
<feature type="compositionally biased region" description="Low complexity" evidence="1">
    <location>
        <begin position="515"/>
        <end position="524"/>
    </location>
</feature>
<feature type="compositionally biased region" description="Polar residues" evidence="1">
    <location>
        <begin position="727"/>
        <end position="764"/>
    </location>
</feature>
<dbReference type="OrthoDB" id="195679at2759"/>
<feature type="region of interest" description="Disordered" evidence="1">
    <location>
        <begin position="417"/>
        <end position="451"/>
    </location>
</feature>
<feature type="compositionally biased region" description="Polar residues" evidence="1">
    <location>
        <begin position="840"/>
        <end position="853"/>
    </location>
</feature>
<feature type="region of interest" description="Disordered" evidence="1">
    <location>
        <begin position="1081"/>
        <end position="1123"/>
    </location>
</feature>
<evidence type="ECO:0000313" key="2">
    <source>
        <dbReference type="EMBL" id="CAD7640251.1"/>
    </source>
</evidence>
<proteinExistence type="predicted"/>
<feature type="region of interest" description="Disordered" evidence="1">
    <location>
        <begin position="939"/>
        <end position="1023"/>
    </location>
</feature>
<feature type="compositionally biased region" description="Polar residues" evidence="1">
    <location>
        <begin position="995"/>
        <end position="1008"/>
    </location>
</feature>
<keyword evidence="3" id="KW-1185">Reference proteome</keyword>
<feature type="region of interest" description="Disordered" evidence="1">
    <location>
        <begin position="477"/>
        <end position="566"/>
    </location>
</feature>
<feature type="region of interest" description="Disordered" evidence="1">
    <location>
        <begin position="781"/>
        <end position="853"/>
    </location>
</feature>
<name>A0A7R9LEH8_9ACAR</name>
<feature type="non-terminal residue" evidence="2">
    <location>
        <position position="1"/>
    </location>
</feature>
<feature type="region of interest" description="Disordered" evidence="1">
    <location>
        <begin position="296"/>
        <end position="327"/>
    </location>
</feature>
<evidence type="ECO:0000256" key="1">
    <source>
        <dbReference type="SAM" id="MobiDB-lite"/>
    </source>
</evidence>
<sequence length="1505" mass="162035">GGQPFRRLSLSPAPTPLICSGSQVGPVGQAYGCSIGGQSPAHSIGTASITHIPVDVRRYAKSEHWQHHHYHSQHESPLNLTAIHGNPCDQQHSYQCSVSAANEANHSWWCCNPSGWSTGSPRTVVPVAIDNCIAGGLGYSRSYYYLYGSVTRCDACDACDKGMACERLNQLPVPSLQSSCQCCAVQYVSSRTGSRCEHTSHTLSAYIVAIEKFCENLLSEAFSSAGREVERLRTLSIDTDGYVDILLVEDSSHCDTDTTGAQHYDTFISDEQCVDEFNHQCYTPTSAVSLHIDSHSTCDESSATDSEIDLPFDTTGADDDDIEDYSEPHETSALEKYYTQSLEEREVIVVTGNRRSLSSSPVSPIPAYTHFASMSPFADKEEEWVEGGERLVDHSVDDYQQRRCPRDLDSAERELEMENNLSDGGGSTSSEEGLFSTPYNNYNNGGTGGPRGMSAQHSTYGNPLAYSLHTIAEESCEESDRLSTRPSTPSACSETSGCEGTVGQTGNPNSIPYAVVVSSNSNPSDSDDRDAHKRDSWCSVATSGSEGADSVDSLEPPTTDDDQPMLHDAEYTEPEDRYAHLTSSRLEKYFTSGLLGSGAFNYPDDCEFADESDCDSTSRHHSLEPIGLEPMIASEMSEMSELEEDNASSHNSLEYTVVNDVVIDTNSVVKPPELTVNNVVINDDNVVISSQSSVVPNGQACDAKTRDQCEDEVQTFMSRLLTHMSNFNNRLPSAPVAQNQTDNNQGNDSQHTGARQGADSNNPLPSLKILESQIARLMEAVSPAPPPLPPTATHLSTSPSNNSTYTSSSTIGSNNSDYGSDTLESDDEAEVGVKGHRGSANKSDGAGSTDSTVSEETVYICKQLMSSLKKLTEIAFNNEKDRQISAGSDHSNNIISNSTGTTPTAPGALVPATDVAKARLYIRDQIVALMHTVKCATPSPIRERRKRQTPFQPHRTLDVSSGDNTGPDSSDCGDSSPRMGGLGGNKKKGAKAPSESGSETTCSASVSIPSYDDSDHTPTESEISHEMEELFALLDCSSKDTALLNETNLKGMASGGRPSSDDDRASLKSWEARIGLFSKLQANADEPNTAANVPVSAPAEPEPTPPVPPARRTPTPNKAQEVTVNGREVRHKVSVNETNRQSVSVPAAAIPTGHKTVLKIDDTTPRVDSMSPLFDSLKDRSFSSDSVSSVQTVKARFGSIAAGASQSEISSDGTQSTSRLAIDECDDEDGPEPSLTAGALRKSFNAKEKASSEDNLLAANGLMAAPTGKSAKTTHVSTKSAGNIAELDSRSSHCNKSAFRDTGYYSFKSSEESIKSLDESMSTNTAGAPPMRSYSASTLPHMSKHLSKKSETIVEEVDEELMSSTGSTAPEPRYHTYTSRTTSHSRRLFTPASHTVAKCLSYSSPNLPGDDPFGASRSSSLPLNARHHQHRAVASNGQLTQSGQRQHTIPHRTRSSFFSTSGVLRKLTALRGDNGVNRYTERQSRKGKALKWFSSSSIRPKYSLT</sequence>
<feature type="compositionally biased region" description="Low complexity" evidence="1">
    <location>
        <begin position="791"/>
        <end position="816"/>
    </location>
</feature>
<accession>A0A7R9LEH8</accession>
<feature type="region of interest" description="Disordered" evidence="1">
    <location>
        <begin position="1362"/>
        <end position="1385"/>
    </location>
</feature>
<feature type="compositionally biased region" description="Polar residues" evidence="1">
    <location>
        <begin position="1435"/>
        <end position="1447"/>
    </location>
</feature>
<feature type="region of interest" description="Disordered" evidence="1">
    <location>
        <begin position="727"/>
        <end position="765"/>
    </location>
</feature>
<organism evidence="2">
    <name type="scientific">Oppiella nova</name>
    <dbReference type="NCBI Taxonomy" id="334625"/>
    <lineage>
        <taxon>Eukaryota</taxon>
        <taxon>Metazoa</taxon>
        <taxon>Ecdysozoa</taxon>
        <taxon>Arthropoda</taxon>
        <taxon>Chelicerata</taxon>
        <taxon>Arachnida</taxon>
        <taxon>Acari</taxon>
        <taxon>Acariformes</taxon>
        <taxon>Sarcoptiformes</taxon>
        <taxon>Oribatida</taxon>
        <taxon>Brachypylina</taxon>
        <taxon>Oppioidea</taxon>
        <taxon>Oppiidae</taxon>
        <taxon>Oppiella</taxon>
    </lineage>
</organism>
<dbReference type="Proteomes" id="UP000728032">
    <property type="component" value="Unassembled WGS sequence"/>
</dbReference>
<reference evidence="2" key="1">
    <citation type="submission" date="2020-11" db="EMBL/GenBank/DDBJ databases">
        <authorList>
            <person name="Tran Van P."/>
        </authorList>
    </citation>
    <scope>NUCLEOTIDE SEQUENCE</scope>
</reference>
<feature type="compositionally biased region" description="Pro residues" evidence="1">
    <location>
        <begin position="1100"/>
        <end position="1111"/>
    </location>
</feature>
<feature type="compositionally biased region" description="Basic and acidic residues" evidence="1">
    <location>
        <begin position="1013"/>
        <end position="1023"/>
    </location>
</feature>
<feature type="compositionally biased region" description="Low complexity" evidence="1">
    <location>
        <begin position="1090"/>
        <end position="1099"/>
    </location>
</feature>
<feature type="compositionally biased region" description="Acidic residues" evidence="1">
    <location>
        <begin position="306"/>
        <end position="325"/>
    </location>
</feature>
<dbReference type="EMBL" id="CAJPVJ010000571">
    <property type="protein sequence ID" value="CAG2162872.1"/>
    <property type="molecule type" value="Genomic_DNA"/>
</dbReference>
<evidence type="ECO:0000313" key="3">
    <source>
        <dbReference type="Proteomes" id="UP000728032"/>
    </source>
</evidence>
<feature type="compositionally biased region" description="Polar residues" evidence="1">
    <location>
        <begin position="484"/>
        <end position="510"/>
    </location>
</feature>
<feature type="region of interest" description="Disordered" evidence="1">
    <location>
        <begin position="1428"/>
        <end position="1456"/>
    </location>
</feature>
<feature type="compositionally biased region" description="Low complexity" evidence="1">
    <location>
        <begin position="966"/>
        <end position="977"/>
    </location>
</feature>
<feature type="compositionally biased region" description="Low complexity" evidence="1">
    <location>
        <begin position="428"/>
        <end position="444"/>
    </location>
</feature>
<protein>
    <submittedName>
        <fullName evidence="2">Uncharacterized protein</fullName>
    </submittedName>
</protein>
<gene>
    <name evidence="2" type="ORF">ONB1V03_LOCUS2460</name>
</gene>